<reference evidence="4" key="1">
    <citation type="submission" date="2015-11" db="EMBL/GenBank/DDBJ databases">
        <title>Draft Genome Sequence of the Radioresistant Bacterium Deinococcus grandis, Isolated from Freshwater Fish in Japan.</title>
        <authorList>
            <person name="Satoh K."/>
            <person name="Onodera T."/>
            <person name="Omoso K."/>
            <person name="Takeda-Yano K."/>
            <person name="Katayama T."/>
            <person name="Oono Y."/>
            <person name="Narumi I."/>
        </authorList>
    </citation>
    <scope>NUCLEOTIDE SEQUENCE [LARGE SCALE GENOMIC DNA]</scope>
    <source>
        <strain evidence="4">ATCC 43672</strain>
    </source>
</reference>
<feature type="compositionally biased region" description="Pro residues" evidence="1">
    <location>
        <begin position="816"/>
        <end position="837"/>
    </location>
</feature>
<protein>
    <recommendedName>
        <fullName evidence="2">eCIS core domain-containing protein</fullName>
    </recommendedName>
</protein>
<evidence type="ECO:0000313" key="4">
    <source>
        <dbReference type="Proteomes" id="UP000056209"/>
    </source>
</evidence>
<gene>
    <name evidence="3" type="ORF">DEIGR_200264</name>
</gene>
<feature type="compositionally biased region" description="Pro residues" evidence="1">
    <location>
        <begin position="284"/>
        <end position="294"/>
    </location>
</feature>
<proteinExistence type="predicted"/>
<dbReference type="RefSeq" id="WP_083524239.1">
    <property type="nucleotide sequence ID" value="NZ_BCMS01000002.1"/>
</dbReference>
<feature type="compositionally biased region" description="Basic and acidic residues" evidence="1">
    <location>
        <begin position="494"/>
        <end position="504"/>
    </location>
</feature>
<feature type="compositionally biased region" description="Pro residues" evidence="1">
    <location>
        <begin position="599"/>
        <end position="613"/>
    </location>
</feature>
<feature type="compositionally biased region" description="Low complexity" evidence="1">
    <location>
        <begin position="155"/>
        <end position="173"/>
    </location>
</feature>
<name>A0A100HMG6_9DEIO</name>
<feature type="compositionally biased region" description="Low complexity" evidence="1">
    <location>
        <begin position="1402"/>
        <end position="1422"/>
    </location>
</feature>
<feature type="compositionally biased region" description="Basic and acidic residues" evidence="1">
    <location>
        <begin position="946"/>
        <end position="963"/>
    </location>
</feature>
<feature type="region of interest" description="Disordered" evidence="1">
    <location>
        <begin position="566"/>
        <end position="732"/>
    </location>
</feature>
<evidence type="ECO:0000259" key="2">
    <source>
        <dbReference type="Pfam" id="PF13699"/>
    </source>
</evidence>
<feature type="compositionally biased region" description="Low complexity" evidence="1">
    <location>
        <begin position="1472"/>
        <end position="1494"/>
    </location>
</feature>
<feature type="region of interest" description="Disordered" evidence="1">
    <location>
        <begin position="800"/>
        <end position="866"/>
    </location>
</feature>
<feature type="compositionally biased region" description="Low complexity" evidence="1">
    <location>
        <begin position="454"/>
        <end position="493"/>
    </location>
</feature>
<feature type="domain" description="eCIS core" evidence="2">
    <location>
        <begin position="1531"/>
        <end position="1604"/>
    </location>
</feature>
<feature type="compositionally biased region" description="Polar residues" evidence="1">
    <location>
        <begin position="392"/>
        <end position="406"/>
    </location>
</feature>
<feature type="compositionally biased region" description="Low complexity" evidence="1">
    <location>
        <begin position="89"/>
        <end position="103"/>
    </location>
</feature>
<feature type="region of interest" description="Disordered" evidence="1">
    <location>
        <begin position="81"/>
        <end position="253"/>
    </location>
</feature>
<feature type="region of interest" description="Disordered" evidence="1">
    <location>
        <begin position="1203"/>
        <end position="1243"/>
    </location>
</feature>
<feature type="compositionally biased region" description="Low complexity" evidence="1">
    <location>
        <begin position="295"/>
        <end position="312"/>
    </location>
</feature>
<dbReference type="Proteomes" id="UP000056209">
    <property type="component" value="Unassembled WGS sequence"/>
</dbReference>
<feature type="region of interest" description="Disordered" evidence="1">
    <location>
        <begin position="1647"/>
        <end position="1763"/>
    </location>
</feature>
<feature type="region of interest" description="Disordered" evidence="1">
    <location>
        <begin position="1611"/>
        <end position="1635"/>
    </location>
</feature>
<sequence>MNFTDERLARLKHATRMAVTRQDAAPAWGPALPGAPLAPPRPILPAPALPMPGQPGATAATLPGRVRRVPARLIALPAAALPTPGWSDPTWPGAAPAEATGPEQTGPEQIWPEQSWPGQTRAEQTGLTPGAPTSPASQVAPAAVQPGPAPLHATAPVSVQSGVQPSQSGSAPGVPRPALPSVPGVQPTGQAPAAWDPSGTAGFTPAPVDPYGDHAALLAAGLSETPPPGLPPLGADQSLRPTPGLSAAASPAVPRDLEARPLRAASFMEALALNTEASSVDAPQPAPPAAPVHPLPEAVADAQPAPVQPIAARTNPAQTAPVAGMPSQPPLGSAAGHAPVPPRPAAEPLRSEDQRAAPADAGRTALPPGEAAEAGPQVARPVAAQEPGVPPTTASPLTDDAPQSTRAAVPTPEPTLASPAVEVPAADRASEIRSPDSIAAHAVAAHPVAADADAVDAPNADASTAAHRAQSPAASSSAADEAQAAEQLQAQRDAQARERQELEALMRGGNNDIPVRLPRRPRPVPLRAPAPPSEPEAVKVAPPIPTDVSQNILARLNRFAELEAAGETDESAIPFGQLENWQDHHPERNVTPTAAPAESPSPAPTPRLDPAPPATGGATRVRARSRQGREPQAARQSPADSDEEPERGSRPGAAPDALHPSDAAVRPDSAPLPVGTDAAVPAPAQVAPPTTPSGTPGAQPTDHPARAEVNYDPLTDSLPPEPVAERPDVAVTPVPAALRTPAQSAPVTLPGLDPVAPPAVARQIPQAGPRVTRAEVNRTEDNRAEVAHALSRATVPVQSTVPVQTTVPEQSTVPVQTPPPVPTTWPVRTPGPHPESAPSPLLQAQPDPAGPAADRPGTLPVLSVARPEVQLSAGQITPTWADPAPAAPPAVDVVTSPDPAGPATPVPPPGEPVSEASVPTADAPGSVLRTDGDPSWPPGRPTFPDARLHGRPDVGPADGEKRHPSMPVTGQAASVMARAVATQPGPSLPTLQPDRGAALTPDRPVEAPLAAGGLDVQATVDRSPPTERTGPPRPSRAVPARTVQAPTQAGPLGVPRPVASLTRPPIMTPAQTTPTTLTPTTAAPVPAVRAAPGDAPERRGVPPVAPSPRRAPVRSATPGRQSGRPEPTTRLPDTPLDAGTALIRPTLLGAPAGGPAPTDAAARAAAAGDATAPFTGTDDRATPAIVPAGLHADSRAVAAAPIPAGWRAPGPGRPTGPTGSTPRPDADAISTNRPGGAVVPPSAPGVLAPVLPRPVPEGSARPPGPLSAPGGWGAALQRAALPAPLLPMPAQATLPPVVAFPAPPFAWLPEPGRPVAAPVPAAFTPIRANRPVPATVTPTAPAIPPGALPVPSAAPVLHPAGWQPGPVRPDRPDAVDWLSAPAPRPAEAPSPDRTPPVAGPLPRAEATRAADATDAPPAWAAEPADRGARMQPATGADETRLEPVRPTRTGSADRSAPDPLDAAPERGVRPVPARLAPGAPLLAPGAPRRAAPGPQLLKAAPTPGRTRTGTDQAVLAALEHALARDGHGTPLSPGEQDALRGVLGTSVADVRVVRRPEVTPALRAARADGLTVGETVFLPHDVPLGSAAGLALAAHEVTHARRARDPLFVPAALTRPTQPPRPDASPRPGRPAAVDEEGVALATEHAAFAQADPARQSRVDAPRRAPGLPAPWEPLPAWDAPDPAARPSVSADAWAPAVPSAPAPVQSVSAALPAAPPPGTSPLWHAAATDRAPAPAAKPARPPEDQAVGRRAQPRSSVDLDQVAREVYARLRERLSQELRRLN</sequence>
<feature type="compositionally biased region" description="Low complexity" evidence="1">
    <location>
        <begin position="678"/>
        <end position="701"/>
    </location>
</feature>
<feature type="region of interest" description="Disordered" evidence="1">
    <location>
        <begin position="1146"/>
        <end position="1165"/>
    </location>
</feature>
<feature type="compositionally biased region" description="Pro residues" evidence="1">
    <location>
        <begin position="1617"/>
        <end position="1629"/>
    </location>
</feature>
<feature type="compositionally biased region" description="Pro residues" evidence="1">
    <location>
        <begin position="523"/>
        <end position="534"/>
    </location>
</feature>
<feature type="region of interest" description="Disordered" evidence="1">
    <location>
        <begin position="878"/>
        <end position="1138"/>
    </location>
</feature>
<evidence type="ECO:0000256" key="1">
    <source>
        <dbReference type="SAM" id="MobiDB-lite"/>
    </source>
</evidence>
<dbReference type="Pfam" id="PF13699">
    <property type="entry name" value="eCIS_core"/>
    <property type="match status" value="1"/>
</dbReference>
<feature type="region of interest" description="Disordered" evidence="1">
    <location>
        <begin position="1354"/>
        <end position="1508"/>
    </location>
</feature>
<comment type="caution">
    <text evidence="3">The sequence shown here is derived from an EMBL/GenBank/DDBJ whole genome shotgun (WGS) entry which is preliminary data.</text>
</comment>
<accession>A0A100HMG6</accession>
<feature type="compositionally biased region" description="Low complexity" evidence="1">
    <location>
        <begin position="367"/>
        <end position="376"/>
    </location>
</feature>
<feature type="compositionally biased region" description="Low complexity" evidence="1">
    <location>
        <begin position="1107"/>
        <end position="1116"/>
    </location>
</feature>
<feature type="compositionally biased region" description="Low complexity" evidence="1">
    <location>
        <begin position="131"/>
        <end position="146"/>
    </location>
</feature>
<feature type="compositionally biased region" description="Low complexity" evidence="1">
    <location>
        <begin position="1153"/>
        <end position="1165"/>
    </location>
</feature>
<organism evidence="3 4">
    <name type="scientific">Deinococcus grandis</name>
    <dbReference type="NCBI Taxonomy" id="57498"/>
    <lineage>
        <taxon>Bacteria</taxon>
        <taxon>Thermotogati</taxon>
        <taxon>Deinococcota</taxon>
        <taxon>Deinococci</taxon>
        <taxon>Deinococcales</taxon>
        <taxon>Deinococcaceae</taxon>
        <taxon>Deinococcus</taxon>
    </lineage>
</organism>
<keyword evidence="4" id="KW-1185">Reference proteome</keyword>
<feature type="compositionally biased region" description="Pro residues" evidence="1">
    <location>
        <begin position="1382"/>
        <end position="1399"/>
    </location>
</feature>
<feature type="region of interest" description="Disordered" evidence="1">
    <location>
        <begin position="454"/>
        <end position="545"/>
    </location>
</feature>
<feature type="compositionally biased region" description="Low complexity" evidence="1">
    <location>
        <begin position="800"/>
        <end position="815"/>
    </location>
</feature>
<feature type="region of interest" description="Disordered" evidence="1">
    <location>
        <begin position="276"/>
        <end position="438"/>
    </location>
</feature>
<feature type="compositionally biased region" description="Low complexity" evidence="1">
    <location>
        <begin position="1234"/>
        <end position="1243"/>
    </location>
</feature>
<dbReference type="EMBL" id="BCMS01000002">
    <property type="protein sequence ID" value="GAQ23409.1"/>
    <property type="molecule type" value="Genomic_DNA"/>
</dbReference>
<feature type="compositionally biased region" description="Low complexity" evidence="1">
    <location>
        <begin position="1064"/>
        <end position="1094"/>
    </location>
</feature>
<feature type="compositionally biased region" description="Low complexity" evidence="1">
    <location>
        <begin position="1726"/>
        <end position="1739"/>
    </location>
</feature>
<feature type="compositionally biased region" description="Polar residues" evidence="1">
    <location>
        <begin position="116"/>
        <end position="127"/>
    </location>
</feature>
<feature type="compositionally biased region" description="Pro residues" evidence="1">
    <location>
        <begin position="899"/>
        <end position="911"/>
    </location>
</feature>
<feature type="compositionally biased region" description="Low complexity" evidence="1">
    <location>
        <begin position="1675"/>
        <end position="1713"/>
    </location>
</feature>
<feature type="compositionally biased region" description="Low complexity" evidence="1">
    <location>
        <begin position="878"/>
        <end position="898"/>
    </location>
</feature>
<dbReference type="InterPro" id="IPR025295">
    <property type="entry name" value="eCIS_core_dom"/>
</dbReference>
<feature type="compositionally biased region" description="Low complexity" evidence="1">
    <location>
        <begin position="1203"/>
        <end position="1223"/>
    </location>
</feature>
<feature type="compositionally biased region" description="Low complexity" evidence="1">
    <location>
        <begin position="840"/>
        <end position="857"/>
    </location>
</feature>
<evidence type="ECO:0000313" key="3">
    <source>
        <dbReference type="EMBL" id="GAQ23409.1"/>
    </source>
</evidence>
<dbReference type="OrthoDB" id="74311at2"/>